<dbReference type="NCBIfam" id="TIGR00792">
    <property type="entry name" value="gph"/>
    <property type="match status" value="1"/>
</dbReference>
<dbReference type="Proteomes" id="UP000574276">
    <property type="component" value="Unassembled WGS sequence"/>
</dbReference>
<protein>
    <submittedName>
        <fullName evidence="2">MFS transporter</fullName>
    </submittedName>
</protein>
<keyword evidence="1" id="KW-1133">Transmembrane helix</keyword>
<feature type="transmembrane region" description="Helical" evidence="1">
    <location>
        <begin position="313"/>
        <end position="333"/>
    </location>
</feature>
<organism evidence="2 3">
    <name type="scientific">Variimorphobacter saccharofermentans</name>
    <dbReference type="NCBI Taxonomy" id="2755051"/>
    <lineage>
        <taxon>Bacteria</taxon>
        <taxon>Bacillati</taxon>
        <taxon>Bacillota</taxon>
        <taxon>Clostridia</taxon>
        <taxon>Lachnospirales</taxon>
        <taxon>Lachnospiraceae</taxon>
        <taxon>Variimorphobacter</taxon>
    </lineage>
</organism>
<reference evidence="2 3" key="1">
    <citation type="submission" date="2020-07" db="EMBL/GenBank/DDBJ databases">
        <title>Characterization and genome sequencing of isolate MD1, a novel member within the family Lachnospiraceae.</title>
        <authorList>
            <person name="Rettenmaier R."/>
            <person name="Di Bello L."/>
            <person name="Zinser C."/>
            <person name="Scheitz K."/>
            <person name="Liebl W."/>
            <person name="Zverlov V."/>
        </authorList>
    </citation>
    <scope>NUCLEOTIDE SEQUENCE [LARGE SCALE GENOMIC DNA]</scope>
    <source>
        <strain evidence="2 3">MD1</strain>
    </source>
</reference>
<keyword evidence="1" id="KW-0472">Membrane</keyword>
<name>A0A839K2Q7_9FIRM</name>
<feature type="transmembrane region" description="Helical" evidence="1">
    <location>
        <begin position="366"/>
        <end position="385"/>
    </location>
</feature>
<dbReference type="SUPFAM" id="SSF103473">
    <property type="entry name" value="MFS general substrate transporter"/>
    <property type="match status" value="1"/>
</dbReference>
<dbReference type="GO" id="GO:0005886">
    <property type="term" value="C:plasma membrane"/>
    <property type="evidence" value="ECO:0007669"/>
    <property type="project" value="TreeGrafter"/>
</dbReference>
<feature type="transmembrane region" description="Helical" evidence="1">
    <location>
        <begin position="16"/>
        <end position="38"/>
    </location>
</feature>
<keyword evidence="1" id="KW-0812">Transmembrane</keyword>
<dbReference type="InterPro" id="IPR039672">
    <property type="entry name" value="MFS_2"/>
</dbReference>
<feature type="transmembrane region" description="Helical" evidence="1">
    <location>
        <begin position="224"/>
        <end position="245"/>
    </location>
</feature>
<dbReference type="Pfam" id="PF13347">
    <property type="entry name" value="MFS_2"/>
    <property type="match status" value="1"/>
</dbReference>
<feature type="transmembrane region" description="Helical" evidence="1">
    <location>
        <begin position="151"/>
        <end position="170"/>
    </location>
</feature>
<proteinExistence type="predicted"/>
<dbReference type="PANTHER" id="PTHR11328:SF24">
    <property type="entry name" value="MAJOR FACILITATOR SUPERFAMILY (MFS) PROFILE DOMAIN-CONTAINING PROTEIN"/>
    <property type="match status" value="1"/>
</dbReference>
<feature type="transmembrane region" description="Helical" evidence="1">
    <location>
        <begin position="397"/>
        <end position="417"/>
    </location>
</feature>
<dbReference type="GO" id="GO:0008643">
    <property type="term" value="P:carbohydrate transport"/>
    <property type="evidence" value="ECO:0007669"/>
    <property type="project" value="InterPro"/>
</dbReference>
<sequence length="439" mass="49985">MEKNSLQTKRMERMSYAGFFLGQNIIYVIPFQFLTYFYTEHVGLSLGDTTLLLLIAKVWDAINDPLMGAIVDKCNFKKGKYLPWLKFVTFAMPASMLFLFLSFEGPYLLKLAYAYVTYIIFDIVYTISDAPLFSLSTVMSDLPYERDKLMSYGRLAAAVAAITSAVFMSIKQETNWFVTVGIYCLVSFFVMLPLPFQAKERVQYHRSEDISFIKIFQYLFKNKYLLLYYLGYMAIGTTNTLQIMAVYFANSNLGNEAMVTVIMGVVILPVILMAPFLPFLIKKFGKKKLTVSGSIATILLSIVQYFAGYDNLTVFLIIAAVRVVFMQIPLMLYGMFTADCIEYGAYVTGERTEGMAFSIQTFVTKLSAAFCNTLCLILLNLFGYIEKAERQSEQALHGIWVIMSLIPVAGYLVMLLIMKLYHLDENKVASMIEHNRNKE</sequence>
<feature type="transmembrane region" description="Helical" evidence="1">
    <location>
        <begin position="83"/>
        <end position="103"/>
    </location>
</feature>
<dbReference type="InterPro" id="IPR001927">
    <property type="entry name" value="Na/Gal_symport"/>
</dbReference>
<dbReference type="InterPro" id="IPR036259">
    <property type="entry name" value="MFS_trans_sf"/>
</dbReference>
<evidence type="ECO:0000313" key="3">
    <source>
        <dbReference type="Proteomes" id="UP000574276"/>
    </source>
</evidence>
<keyword evidence="3" id="KW-1185">Reference proteome</keyword>
<dbReference type="CDD" id="cd17332">
    <property type="entry name" value="MFS_MelB_like"/>
    <property type="match status" value="1"/>
</dbReference>
<accession>A0A839K2Q7</accession>
<gene>
    <name evidence="2" type="ORF">H0486_13585</name>
</gene>
<evidence type="ECO:0000313" key="2">
    <source>
        <dbReference type="EMBL" id="MBB2183906.1"/>
    </source>
</evidence>
<dbReference type="PANTHER" id="PTHR11328">
    <property type="entry name" value="MAJOR FACILITATOR SUPERFAMILY DOMAIN-CONTAINING PROTEIN"/>
    <property type="match status" value="1"/>
</dbReference>
<feature type="transmembrane region" description="Helical" evidence="1">
    <location>
        <begin position="176"/>
        <end position="196"/>
    </location>
</feature>
<dbReference type="GO" id="GO:0006814">
    <property type="term" value="P:sodium ion transport"/>
    <property type="evidence" value="ECO:0007669"/>
    <property type="project" value="InterPro"/>
</dbReference>
<feature type="transmembrane region" description="Helical" evidence="1">
    <location>
        <begin position="44"/>
        <end position="62"/>
    </location>
</feature>
<dbReference type="Gene3D" id="1.20.1250.20">
    <property type="entry name" value="MFS general substrate transporter like domains"/>
    <property type="match status" value="2"/>
</dbReference>
<comment type="caution">
    <text evidence="2">The sequence shown here is derived from an EMBL/GenBank/DDBJ whole genome shotgun (WGS) entry which is preliminary data.</text>
</comment>
<dbReference type="RefSeq" id="WP_228353518.1">
    <property type="nucleotide sequence ID" value="NZ_JACEGA010000001.1"/>
</dbReference>
<feature type="transmembrane region" description="Helical" evidence="1">
    <location>
        <begin position="115"/>
        <end position="139"/>
    </location>
</feature>
<dbReference type="AlphaFoldDB" id="A0A839K2Q7"/>
<feature type="transmembrane region" description="Helical" evidence="1">
    <location>
        <begin position="257"/>
        <end position="277"/>
    </location>
</feature>
<dbReference type="GO" id="GO:0015293">
    <property type="term" value="F:symporter activity"/>
    <property type="evidence" value="ECO:0007669"/>
    <property type="project" value="InterPro"/>
</dbReference>
<dbReference type="EMBL" id="JACEGA010000001">
    <property type="protein sequence ID" value="MBB2183906.1"/>
    <property type="molecule type" value="Genomic_DNA"/>
</dbReference>
<evidence type="ECO:0000256" key="1">
    <source>
        <dbReference type="SAM" id="Phobius"/>
    </source>
</evidence>